<protein>
    <recommendedName>
        <fullName evidence="10 13">4-hydroxy-tetrahydrodipicolinate reductase</fullName>
        <shortName evidence="13">HTPA reductase</shortName>
        <ecNumber evidence="10 13">1.17.1.8</ecNumber>
    </recommendedName>
</protein>
<comment type="catalytic activity">
    <reaction evidence="11 13">
        <text>(S)-2,3,4,5-tetrahydrodipicolinate + NADP(+) + H2O = (2S,4S)-4-hydroxy-2,3,4,5-tetrahydrodipicolinate + NADPH + H(+)</text>
        <dbReference type="Rhea" id="RHEA:35331"/>
        <dbReference type="ChEBI" id="CHEBI:15377"/>
        <dbReference type="ChEBI" id="CHEBI:15378"/>
        <dbReference type="ChEBI" id="CHEBI:16845"/>
        <dbReference type="ChEBI" id="CHEBI:57783"/>
        <dbReference type="ChEBI" id="CHEBI:58349"/>
        <dbReference type="ChEBI" id="CHEBI:67139"/>
        <dbReference type="EC" id="1.17.1.8"/>
    </reaction>
</comment>
<evidence type="ECO:0000259" key="15">
    <source>
        <dbReference type="Pfam" id="PF05173"/>
    </source>
</evidence>
<evidence type="ECO:0000256" key="2">
    <source>
        <dbReference type="ARBA" id="ARBA00022490"/>
    </source>
</evidence>
<feature type="binding site" evidence="13">
    <location>
        <begin position="104"/>
        <end position="106"/>
    </location>
    <ligand>
        <name>NAD(+)</name>
        <dbReference type="ChEBI" id="CHEBI:57540"/>
    </ligand>
</feature>
<feature type="binding site" evidence="13">
    <location>
        <begin position="128"/>
        <end position="131"/>
    </location>
    <ligand>
        <name>NAD(+)</name>
        <dbReference type="ChEBI" id="CHEBI:57540"/>
    </ligand>
</feature>
<dbReference type="Proteomes" id="UP000095008">
    <property type="component" value="Unassembled WGS sequence"/>
</dbReference>
<evidence type="ECO:0000256" key="7">
    <source>
        <dbReference type="ARBA" id="ARBA00023027"/>
    </source>
</evidence>
<dbReference type="FunFam" id="3.30.360.10:FF:000004">
    <property type="entry name" value="4-hydroxy-tetrahydrodipicolinate reductase"/>
    <property type="match status" value="1"/>
</dbReference>
<dbReference type="SUPFAM" id="SSF55347">
    <property type="entry name" value="Glyceraldehyde-3-phosphate dehydrogenase-like, C-terminal domain"/>
    <property type="match status" value="1"/>
</dbReference>
<dbReference type="UniPathway" id="UPA00034">
    <property type="reaction ID" value="UER00018"/>
</dbReference>
<keyword evidence="3 13" id="KW-0028">Amino-acid biosynthesis</keyword>
<accession>A0A1C2IM08</accession>
<comment type="subunit">
    <text evidence="13">Homotetramer.</text>
</comment>
<dbReference type="OrthoDB" id="9790352at2"/>
<dbReference type="GO" id="GO:0019877">
    <property type="term" value="P:diaminopimelate biosynthetic process"/>
    <property type="evidence" value="ECO:0007669"/>
    <property type="project" value="UniProtKB-UniRule"/>
</dbReference>
<dbReference type="HAMAP" id="MF_00102">
    <property type="entry name" value="DapB"/>
    <property type="match status" value="1"/>
</dbReference>
<evidence type="ECO:0000313" key="18">
    <source>
        <dbReference type="Proteomes" id="UP000094893"/>
    </source>
</evidence>
<comment type="caution">
    <text evidence="13">Was originally thought to be a dihydrodipicolinate reductase (DHDPR), catalyzing the conversion of dihydrodipicolinate to tetrahydrodipicolinate. However, it was shown in E.coli that the substrate of the enzymatic reaction is not dihydrodipicolinate (DHDP) but in fact (2S,4S)-4-hydroxy-2,3,4,5-tetrahydrodipicolinic acid (HTPA), the product released by the DapA-catalyzed reaction.</text>
</comment>
<keyword evidence="2 13" id="KW-0963">Cytoplasm</keyword>
<feature type="domain" description="Dihydrodipicolinate reductase C-terminal" evidence="15">
    <location>
        <begin position="134"/>
        <end position="270"/>
    </location>
</feature>
<dbReference type="PANTHER" id="PTHR20836">
    <property type="entry name" value="DIHYDRODIPICOLINATE REDUCTASE"/>
    <property type="match status" value="1"/>
</dbReference>
<dbReference type="SUPFAM" id="SSF51735">
    <property type="entry name" value="NAD(P)-binding Rossmann-fold domains"/>
    <property type="match status" value="1"/>
</dbReference>
<dbReference type="EMBL" id="LWSA01000300">
    <property type="protein sequence ID" value="OCX68396.1"/>
    <property type="molecule type" value="Genomic_DNA"/>
</dbReference>
<comment type="pathway">
    <text evidence="9 13">Amino-acid biosynthesis; L-lysine biosynthesis via DAP pathway; (S)-tetrahydrodipicolinate from L-aspartate: step 4/4.</text>
</comment>
<evidence type="ECO:0000256" key="1">
    <source>
        <dbReference type="ARBA" id="ARBA00006642"/>
    </source>
</evidence>
<dbReference type="EMBL" id="LWRY01000248">
    <property type="protein sequence ID" value="OCX68794.1"/>
    <property type="molecule type" value="Genomic_DNA"/>
</dbReference>
<comment type="catalytic activity">
    <reaction evidence="12 13">
        <text>(S)-2,3,4,5-tetrahydrodipicolinate + NAD(+) + H2O = (2S,4S)-4-hydroxy-2,3,4,5-tetrahydrodipicolinate + NADH + H(+)</text>
        <dbReference type="Rhea" id="RHEA:35323"/>
        <dbReference type="ChEBI" id="CHEBI:15377"/>
        <dbReference type="ChEBI" id="CHEBI:15378"/>
        <dbReference type="ChEBI" id="CHEBI:16845"/>
        <dbReference type="ChEBI" id="CHEBI:57540"/>
        <dbReference type="ChEBI" id="CHEBI:57945"/>
        <dbReference type="ChEBI" id="CHEBI:67139"/>
        <dbReference type="EC" id="1.17.1.8"/>
    </reaction>
</comment>
<dbReference type="GO" id="GO:0009089">
    <property type="term" value="P:lysine biosynthetic process via diaminopimelate"/>
    <property type="evidence" value="ECO:0007669"/>
    <property type="project" value="UniProtKB-UniRule"/>
</dbReference>
<feature type="binding site" evidence="13">
    <location>
        <position position="38"/>
    </location>
    <ligand>
        <name>NADP(+)</name>
        <dbReference type="ChEBI" id="CHEBI:58349"/>
    </ligand>
</feature>
<name>A0A1C2IM08_ACITH</name>
<sequence>MNQPTRVAITAVSGRMGRALIQALEGRDDLQLTAAIGRAGAEYLTQDAGRLAGVMPLGVPVTADLRAVLAQDKAVDVVVEFGPVAAALDHVLACQRTKTPIVIGTTGFSSEQQNMLKAVSHDIPLLLAPNMSVGINVLLAYLPAITKALGESYDVEIVEAHHRHKVDAPSGTALALGRAVAKGRGVDLKDVECLDRNTIRGPRQEGSIGFATLRAADVVGEHTVWLAGAGERLELTHRAASRLNFAEGALRAAHWLAVQSPGFYDMQDVLGLKQGPVL</sequence>
<dbReference type="PANTHER" id="PTHR20836:SF0">
    <property type="entry name" value="4-HYDROXY-TETRAHYDRODIPICOLINATE REDUCTASE 1, CHLOROPLASTIC-RELATED"/>
    <property type="match status" value="1"/>
</dbReference>
<evidence type="ECO:0000313" key="19">
    <source>
        <dbReference type="Proteomes" id="UP000095008"/>
    </source>
</evidence>
<dbReference type="Gene3D" id="3.30.360.10">
    <property type="entry name" value="Dihydrodipicolinate Reductase, domain 2"/>
    <property type="match status" value="1"/>
</dbReference>
<comment type="similarity">
    <text evidence="1 13">Belongs to the DapB family.</text>
</comment>
<comment type="subcellular location">
    <subcellularLocation>
        <location evidence="13">Cytoplasm</location>
    </subcellularLocation>
</comment>
<dbReference type="GO" id="GO:0051287">
    <property type="term" value="F:NAD binding"/>
    <property type="evidence" value="ECO:0007669"/>
    <property type="project" value="UniProtKB-UniRule"/>
</dbReference>
<evidence type="ECO:0000256" key="8">
    <source>
        <dbReference type="ARBA" id="ARBA00023154"/>
    </source>
</evidence>
<dbReference type="STRING" id="930.GCA_002079865_03583"/>
<feature type="active site" description="Proton donor/acceptor" evidence="13">
    <location>
        <position position="161"/>
    </location>
</feature>
<evidence type="ECO:0000259" key="14">
    <source>
        <dbReference type="Pfam" id="PF01113"/>
    </source>
</evidence>
<dbReference type="Proteomes" id="UP000094893">
    <property type="component" value="Unassembled WGS sequence"/>
</dbReference>
<keyword evidence="8 13" id="KW-0457">Lysine biosynthesis</keyword>
<dbReference type="PIRSF" id="PIRSF000161">
    <property type="entry name" value="DHPR"/>
    <property type="match status" value="1"/>
</dbReference>
<dbReference type="AlphaFoldDB" id="A0A1C2IM08"/>
<dbReference type="GO" id="GO:0050661">
    <property type="term" value="F:NADP binding"/>
    <property type="evidence" value="ECO:0007669"/>
    <property type="project" value="UniProtKB-UniRule"/>
</dbReference>
<keyword evidence="5 13" id="KW-0220">Diaminopimelate biosynthesis</keyword>
<comment type="caution">
    <text evidence="16">The sequence shown here is derived from an EMBL/GenBank/DDBJ whole genome shotgun (WGS) entry which is preliminary data.</text>
</comment>
<dbReference type="CDD" id="cd02274">
    <property type="entry name" value="DHDPR_N"/>
    <property type="match status" value="1"/>
</dbReference>
<comment type="caution">
    <text evidence="13">Lacks conserved residue(s) required for the propagation of feature annotation.</text>
</comment>
<comment type="function">
    <text evidence="13">Catalyzes the conversion of 4-hydroxy-tetrahydrodipicolinate (HTPA) to tetrahydrodipicolinate.</text>
</comment>
<feature type="active site" description="Proton donor" evidence="13">
    <location>
        <position position="165"/>
    </location>
</feature>
<dbReference type="PROSITE" id="PS01298">
    <property type="entry name" value="DAPB"/>
    <property type="match status" value="1"/>
</dbReference>
<keyword evidence="19" id="KW-1185">Reference proteome</keyword>
<dbReference type="Gene3D" id="3.40.50.720">
    <property type="entry name" value="NAD(P)-binding Rossmann-like Domain"/>
    <property type="match status" value="1"/>
</dbReference>
<dbReference type="InterPro" id="IPR022664">
    <property type="entry name" value="DapB_N_CS"/>
</dbReference>
<feature type="domain" description="Dihydrodipicolinate reductase N-terminal" evidence="14">
    <location>
        <begin position="6"/>
        <end position="131"/>
    </location>
</feature>
<dbReference type="GO" id="GO:0008839">
    <property type="term" value="F:4-hydroxy-tetrahydrodipicolinate reductase"/>
    <property type="evidence" value="ECO:0007669"/>
    <property type="project" value="UniProtKB-UniRule"/>
</dbReference>
<evidence type="ECO:0000256" key="10">
    <source>
        <dbReference type="ARBA" id="ARBA00038983"/>
    </source>
</evidence>
<evidence type="ECO:0000256" key="9">
    <source>
        <dbReference type="ARBA" id="ARBA00037922"/>
    </source>
</evidence>
<dbReference type="Pfam" id="PF05173">
    <property type="entry name" value="DapB_C"/>
    <property type="match status" value="1"/>
</dbReference>
<dbReference type="GO" id="GO:0016726">
    <property type="term" value="F:oxidoreductase activity, acting on CH or CH2 groups, NAD or NADP as acceptor"/>
    <property type="evidence" value="ECO:0007669"/>
    <property type="project" value="UniProtKB-UniRule"/>
</dbReference>
<evidence type="ECO:0000256" key="3">
    <source>
        <dbReference type="ARBA" id="ARBA00022605"/>
    </source>
</evidence>
<feature type="binding site" evidence="13">
    <location>
        <position position="162"/>
    </location>
    <ligand>
        <name>(S)-2,3,4,5-tetrahydrodipicolinate</name>
        <dbReference type="ChEBI" id="CHEBI:16845"/>
    </ligand>
</feature>
<dbReference type="GO" id="GO:0005829">
    <property type="term" value="C:cytosol"/>
    <property type="evidence" value="ECO:0007669"/>
    <property type="project" value="TreeGrafter"/>
</dbReference>
<dbReference type="eggNOG" id="COG0289">
    <property type="taxonomic scope" value="Bacteria"/>
</dbReference>
<feature type="binding site" evidence="13">
    <location>
        <begin position="171"/>
        <end position="172"/>
    </location>
    <ligand>
        <name>(S)-2,3,4,5-tetrahydrodipicolinate</name>
        <dbReference type="ChEBI" id="CHEBI:16845"/>
    </ligand>
</feature>
<dbReference type="Pfam" id="PF01113">
    <property type="entry name" value="DapB_N"/>
    <property type="match status" value="1"/>
</dbReference>
<proteinExistence type="inferred from homology"/>
<evidence type="ECO:0000256" key="11">
    <source>
        <dbReference type="ARBA" id="ARBA00049080"/>
    </source>
</evidence>
<keyword evidence="4 13" id="KW-0521">NADP</keyword>
<gene>
    <name evidence="13" type="primary">dapB</name>
    <name evidence="17" type="ORF">A6M23_17270</name>
    <name evidence="16" type="ORF">A6P07_18180</name>
</gene>
<dbReference type="NCBIfam" id="TIGR00036">
    <property type="entry name" value="dapB"/>
    <property type="match status" value="1"/>
</dbReference>
<evidence type="ECO:0000313" key="17">
    <source>
        <dbReference type="EMBL" id="OCX68794.1"/>
    </source>
</evidence>
<evidence type="ECO:0000256" key="5">
    <source>
        <dbReference type="ARBA" id="ARBA00022915"/>
    </source>
</evidence>
<reference evidence="16 18" key="1">
    <citation type="journal article" date="2016" name="Int. J. Mol. Sci.">
        <title>Comparative genomics of the extreme acidophile Acidithiobacillus thiooxidans reveals intraspecific divergence and niche adaptation.</title>
        <authorList>
            <person name="Zhang X."/>
            <person name="Feng X."/>
            <person name="Tao J."/>
            <person name="Ma L."/>
            <person name="Xiao Y."/>
            <person name="Liang Y."/>
            <person name="Liu X."/>
            <person name="Yin H."/>
        </authorList>
    </citation>
    <scope>NUCLEOTIDE SEQUENCE [LARGE SCALE GENOMIC DNA]</scope>
    <source>
        <strain evidence="16 18">A02</strain>
        <strain evidence="17">DXS-W</strain>
    </source>
</reference>
<dbReference type="EC" id="1.17.1.8" evidence="10 13"/>
<dbReference type="InterPro" id="IPR023940">
    <property type="entry name" value="DHDPR_bac"/>
</dbReference>
<dbReference type="InterPro" id="IPR000846">
    <property type="entry name" value="DapB_N"/>
</dbReference>
<keyword evidence="7 13" id="KW-0520">NAD</keyword>
<organism evidence="16 18">
    <name type="scientific">Acidithiobacillus thiooxidans</name>
    <name type="common">Thiobacillus thiooxidans</name>
    <dbReference type="NCBI Taxonomy" id="930"/>
    <lineage>
        <taxon>Bacteria</taxon>
        <taxon>Pseudomonadati</taxon>
        <taxon>Pseudomonadota</taxon>
        <taxon>Acidithiobacillia</taxon>
        <taxon>Acidithiobacillales</taxon>
        <taxon>Acidithiobacillaceae</taxon>
        <taxon>Acidithiobacillus</taxon>
    </lineage>
</organism>
<dbReference type="InterPro" id="IPR036291">
    <property type="entry name" value="NAD(P)-bd_dom_sf"/>
</dbReference>
<dbReference type="InterPro" id="IPR022663">
    <property type="entry name" value="DapB_C"/>
</dbReference>
<evidence type="ECO:0000256" key="12">
    <source>
        <dbReference type="ARBA" id="ARBA00049396"/>
    </source>
</evidence>
<dbReference type="RefSeq" id="WP_024892960.1">
    <property type="nucleotide sequence ID" value="NZ_JBAYOM010000010.1"/>
</dbReference>
<evidence type="ECO:0000313" key="16">
    <source>
        <dbReference type="EMBL" id="OCX68396.1"/>
    </source>
</evidence>
<evidence type="ECO:0000256" key="13">
    <source>
        <dbReference type="HAMAP-Rule" id="MF_00102"/>
    </source>
</evidence>
<evidence type="ECO:0000256" key="4">
    <source>
        <dbReference type="ARBA" id="ARBA00022857"/>
    </source>
</evidence>
<keyword evidence="6 13" id="KW-0560">Oxidoreductase</keyword>
<evidence type="ECO:0000256" key="6">
    <source>
        <dbReference type="ARBA" id="ARBA00023002"/>
    </source>
</evidence>